<dbReference type="InterPro" id="IPR000801">
    <property type="entry name" value="Esterase-like"/>
</dbReference>
<organism evidence="1 2">
    <name type="scientific">Dyadobacter koreensis</name>
    <dbReference type="NCBI Taxonomy" id="408657"/>
    <lineage>
        <taxon>Bacteria</taxon>
        <taxon>Pseudomonadati</taxon>
        <taxon>Bacteroidota</taxon>
        <taxon>Cytophagia</taxon>
        <taxon>Cytophagales</taxon>
        <taxon>Spirosomataceae</taxon>
        <taxon>Dyadobacter</taxon>
    </lineage>
</organism>
<reference evidence="1 2" key="1">
    <citation type="submission" date="2016-10" db="EMBL/GenBank/DDBJ databases">
        <authorList>
            <person name="de Groot N.N."/>
        </authorList>
    </citation>
    <scope>NUCLEOTIDE SEQUENCE [LARGE SCALE GENOMIC DNA]</scope>
    <source>
        <strain evidence="1 2">DSM 19938</strain>
    </source>
</reference>
<dbReference type="PANTHER" id="PTHR48098">
    <property type="entry name" value="ENTEROCHELIN ESTERASE-RELATED"/>
    <property type="match status" value="1"/>
</dbReference>
<dbReference type="Gene3D" id="3.40.50.1820">
    <property type="entry name" value="alpha/beta hydrolase"/>
    <property type="match status" value="1"/>
</dbReference>
<sequence>MLNYSFCYHSLQFCRKFTPSYRPRVTQRMLKELDTLQETLTITLTTSDSDNRPIFITGNFCKWLPDLPHYQMTKVGPGRYSFQFPTDFGFPFPLEYKYTRGGWDQVELDRYGRPYGNRYINQNAGNINDFVTRWQLDKSTKLDLMPIVEILSETFEIPQLKKERKVYVLLPHDYYAQPDRRYPVLYMTDAQNLFGDRSHYGSWEIDRSLAALAGEDKANVIIVAIDHGGDERVQEFSPYDNPNLGKGLGNLFLKFVTETLKKHIDTTYRTLPDRLNTGMGGSSVGGLLSMYAALMYPNIFGRLMIFSPSLWISRKIYFDAIHFFEPFETRIYLYGGGQEGSEMIPNIEKLQETLKNQGFGYSRVKIKASLNPTGKHTEECWGKEFSKALKWLYSGE</sequence>
<name>A0A1H6TTI1_9BACT</name>
<dbReference type="SUPFAM" id="SSF53474">
    <property type="entry name" value="alpha/beta-Hydrolases"/>
    <property type="match status" value="1"/>
</dbReference>
<keyword evidence="2" id="KW-1185">Reference proteome</keyword>
<dbReference type="EMBL" id="FNXY01000003">
    <property type="protein sequence ID" value="SEI83378.1"/>
    <property type="molecule type" value="Genomic_DNA"/>
</dbReference>
<dbReference type="InterPro" id="IPR050583">
    <property type="entry name" value="Mycobacterial_A85_antigen"/>
</dbReference>
<dbReference type="AlphaFoldDB" id="A0A1H6TTI1"/>
<accession>A0A1H6TTI1</accession>
<evidence type="ECO:0000313" key="2">
    <source>
        <dbReference type="Proteomes" id="UP000199532"/>
    </source>
</evidence>
<protein>
    <submittedName>
        <fullName evidence="1">Predicted hydrolase of the alpha/beta superfamily</fullName>
    </submittedName>
</protein>
<keyword evidence="1" id="KW-0378">Hydrolase</keyword>
<dbReference type="InterPro" id="IPR029058">
    <property type="entry name" value="AB_hydrolase_fold"/>
</dbReference>
<dbReference type="Proteomes" id="UP000199532">
    <property type="component" value="Unassembled WGS sequence"/>
</dbReference>
<proteinExistence type="predicted"/>
<dbReference type="Pfam" id="PF00756">
    <property type="entry name" value="Esterase"/>
    <property type="match status" value="1"/>
</dbReference>
<dbReference type="GO" id="GO:0016787">
    <property type="term" value="F:hydrolase activity"/>
    <property type="evidence" value="ECO:0007669"/>
    <property type="project" value="UniProtKB-KW"/>
</dbReference>
<evidence type="ECO:0000313" key="1">
    <source>
        <dbReference type="EMBL" id="SEI83378.1"/>
    </source>
</evidence>
<dbReference type="STRING" id="408657.SAMN04487995_2414"/>
<dbReference type="PANTHER" id="PTHR48098:SF6">
    <property type="entry name" value="FERRI-BACILLIBACTIN ESTERASE BESA"/>
    <property type="match status" value="1"/>
</dbReference>
<gene>
    <name evidence="1" type="ORF">SAMN04487995_2414</name>
</gene>